<evidence type="ECO:0000256" key="11">
    <source>
        <dbReference type="RuleBase" id="RU367142"/>
    </source>
</evidence>
<dbReference type="GO" id="GO:0030150">
    <property type="term" value="P:protein import into mitochondrial matrix"/>
    <property type="evidence" value="ECO:0007669"/>
    <property type="project" value="UniProtKB-UniRule"/>
</dbReference>
<dbReference type="InterPro" id="IPR013261">
    <property type="entry name" value="Tim21"/>
</dbReference>
<dbReference type="EMBL" id="MU006568">
    <property type="protein sequence ID" value="KAF2748743.1"/>
    <property type="molecule type" value="Genomic_DNA"/>
</dbReference>
<dbReference type="AlphaFoldDB" id="A0A6A6VEU1"/>
<dbReference type="FunFam" id="3.10.450.320:FF:000002">
    <property type="entry name" value="Mitochondrial import inner membrane translocase subunit tim21"/>
    <property type="match status" value="1"/>
</dbReference>
<keyword evidence="9 11" id="KW-0472">Membrane</keyword>
<evidence type="ECO:0000256" key="1">
    <source>
        <dbReference type="ARBA" id="ARBA00004434"/>
    </source>
</evidence>
<dbReference type="InterPro" id="IPR038552">
    <property type="entry name" value="Tim21_IMS_sf"/>
</dbReference>
<dbReference type="PANTHER" id="PTHR13032:SF6">
    <property type="entry name" value="MITOCHONDRIAL IMPORT INNER MEMBRANE TRANSLOCASE SUBUNIT TIM21"/>
    <property type="match status" value="1"/>
</dbReference>
<evidence type="ECO:0000313" key="12">
    <source>
        <dbReference type="EMBL" id="KAF2748743.1"/>
    </source>
</evidence>
<keyword evidence="13" id="KW-1185">Reference proteome</keyword>
<accession>A0A6A6VEU1</accession>
<evidence type="ECO:0000256" key="5">
    <source>
        <dbReference type="ARBA" id="ARBA00022792"/>
    </source>
</evidence>
<dbReference type="Proteomes" id="UP000799440">
    <property type="component" value="Unassembled WGS sequence"/>
</dbReference>
<keyword evidence="4 11" id="KW-0812">Transmembrane</keyword>
<evidence type="ECO:0000256" key="10">
    <source>
        <dbReference type="ARBA" id="ARBA00060204"/>
    </source>
</evidence>
<keyword evidence="6" id="KW-0809">Transit peptide</keyword>
<comment type="function">
    <text evidence="10">Essential component of the TIM23 complex, a complex that mediates the translocation of transit peptide-containing proteins across the mitochondrial inner membrane. Required to keep the TOM and the TIM23 complexes in close contact. At some point, it is released from the TOM23 complex to allow protein translocation into the mitochondrial matrix.</text>
</comment>
<proteinExistence type="inferred from homology"/>
<dbReference type="Gene3D" id="3.10.450.320">
    <property type="entry name" value="Mitochondrial import inner membrane translocase subunit Tim21"/>
    <property type="match status" value="1"/>
</dbReference>
<dbReference type="Pfam" id="PF08294">
    <property type="entry name" value="TIM21"/>
    <property type="match status" value="1"/>
</dbReference>
<name>A0A6A6VEU1_9PLEO</name>
<dbReference type="OrthoDB" id="436405at2759"/>
<dbReference type="GO" id="GO:0005744">
    <property type="term" value="C:TIM23 mitochondrial import inner membrane translocase complex"/>
    <property type="evidence" value="ECO:0007669"/>
    <property type="project" value="UniProtKB-UniRule"/>
</dbReference>
<keyword evidence="11" id="KW-0813">Transport</keyword>
<evidence type="ECO:0000313" key="13">
    <source>
        <dbReference type="Proteomes" id="UP000799440"/>
    </source>
</evidence>
<keyword evidence="11" id="KW-0811">Translocation</keyword>
<protein>
    <recommendedName>
        <fullName evidence="3 11">Mitochondrial import inner membrane translocase subunit Tim21</fullName>
    </recommendedName>
</protein>
<evidence type="ECO:0000256" key="2">
    <source>
        <dbReference type="ARBA" id="ARBA00010867"/>
    </source>
</evidence>
<evidence type="ECO:0000256" key="4">
    <source>
        <dbReference type="ARBA" id="ARBA00022692"/>
    </source>
</evidence>
<evidence type="ECO:0000256" key="3">
    <source>
        <dbReference type="ARBA" id="ARBA00020726"/>
    </source>
</evidence>
<evidence type="ECO:0000256" key="9">
    <source>
        <dbReference type="ARBA" id="ARBA00023136"/>
    </source>
</evidence>
<comment type="subcellular location">
    <subcellularLocation>
        <location evidence="1 11">Mitochondrion inner membrane</location>
        <topology evidence="1 11">Single-pass membrane protein</topology>
    </subcellularLocation>
</comment>
<evidence type="ECO:0000256" key="6">
    <source>
        <dbReference type="ARBA" id="ARBA00022946"/>
    </source>
</evidence>
<organism evidence="12 13">
    <name type="scientific">Sporormia fimetaria CBS 119925</name>
    <dbReference type="NCBI Taxonomy" id="1340428"/>
    <lineage>
        <taxon>Eukaryota</taxon>
        <taxon>Fungi</taxon>
        <taxon>Dikarya</taxon>
        <taxon>Ascomycota</taxon>
        <taxon>Pezizomycotina</taxon>
        <taxon>Dothideomycetes</taxon>
        <taxon>Pleosporomycetidae</taxon>
        <taxon>Pleosporales</taxon>
        <taxon>Sporormiaceae</taxon>
        <taxon>Sporormia</taxon>
    </lineage>
</organism>
<keyword evidence="5 11" id="KW-0999">Mitochondrion inner membrane</keyword>
<comment type="subunit">
    <text evidence="11">Component of the TIM23 complex.</text>
</comment>
<keyword evidence="7 11" id="KW-1133">Transmembrane helix</keyword>
<feature type="transmembrane region" description="Helical" evidence="11">
    <location>
        <begin position="90"/>
        <end position="110"/>
    </location>
</feature>
<keyword evidence="11" id="KW-0653">Protein transport</keyword>
<dbReference type="PANTHER" id="PTHR13032">
    <property type="entry name" value="MITOCHONDRIAL IMPORT INNER MEMBRANE TRANSLOCASE SUBUNIT TIM21"/>
    <property type="match status" value="1"/>
</dbReference>
<sequence length="243" mass="27009">MMATIYKPLEAIQLLRPTLRNARISTVRVSRAGFSTSRVACATQSSTTNSDAKPSQPPRRHVTVTNDTGAVRWSDLSVGEKAARTTQQSFNFVVIIAGVVLTGAIGYLLFSDIFSPNSKTSHFNRAVTKIRASRECQALLGPGSQIEAHGEPSFSRWARNRFIASTSETDQWGTEHMRFKFYLTGPKNEGVVHVHLARKPSEDEWVYRTLAVDVKGEKRVWLEGGEGEDGGRKGPKIFGARWW</sequence>
<evidence type="ECO:0000256" key="7">
    <source>
        <dbReference type="ARBA" id="ARBA00022989"/>
    </source>
</evidence>
<reference evidence="12" key="1">
    <citation type="journal article" date="2020" name="Stud. Mycol.">
        <title>101 Dothideomycetes genomes: a test case for predicting lifestyles and emergence of pathogens.</title>
        <authorList>
            <person name="Haridas S."/>
            <person name="Albert R."/>
            <person name="Binder M."/>
            <person name="Bloem J."/>
            <person name="Labutti K."/>
            <person name="Salamov A."/>
            <person name="Andreopoulos B."/>
            <person name="Baker S."/>
            <person name="Barry K."/>
            <person name="Bills G."/>
            <person name="Bluhm B."/>
            <person name="Cannon C."/>
            <person name="Castanera R."/>
            <person name="Culley D."/>
            <person name="Daum C."/>
            <person name="Ezra D."/>
            <person name="Gonzalez J."/>
            <person name="Henrissat B."/>
            <person name="Kuo A."/>
            <person name="Liang C."/>
            <person name="Lipzen A."/>
            <person name="Lutzoni F."/>
            <person name="Magnuson J."/>
            <person name="Mondo S."/>
            <person name="Nolan M."/>
            <person name="Ohm R."/>
            <person name="Pangilinan J."/>
            <person name="Park H.-J."/>
            <person name="Ramirez L."/>
            <person name="Alfaro M."/>
            <person name="Sun H."/>
            <person name="Tritt A."/>
            <person name="Yoshinaga Y."/>
            <person name="Zwiers L.-H."/>
            <person name="Turgeon B."/>
            <person name="Goodwin S."/>
            <person name="Spatafora J."/>
            <person name="Crous P."/>
            <person name="Grigoriev I."/>
        </authorList>
    </citation>
    <scope>NUCLEOTIDE SEQUENCE</scope>
    <source>
        <strain evidence="12">CBS 119925</strain>
    </source>
</reference>
<gene>
    <name evidence="12" type="ORF">M011DRAFT_441196</name>
</gene>
<evidence type="ECO:0000256" key="8">
    <source>
        <dbReference type="ARBA" id="ARBA00023128"/>
    </source>
</evidence>
<keyword evidence="8 11" id="KW-0496">Mitochondrion</keyword>
<comment type="similarity">
    <text evidence="2 11">Belongs to the TIM21 family.</text>
</comment>